<evidence type="ECO:0000259" key="3">
    <source>
        <dbReference type="PROSITE" id="PS50110"/>
    </source>
</evidence>
<organism evidence="6 7">
    <name type="scientific">Hyella patelloides LEGE 07179</name>
    <dbReference type="NCBI Taxonomy" id="945734"/>
    <lineage>
        <taxon>Bacteria</taxon>
        <taxon>Bacillati</taxon>
        <taxon>Cyanobacteriota</taxon>
        <taxon>Cyanophyceae</taxon>
        <taxon>Pleurocapsales</taxon>
        <taxon>Hyellaceae</taxon>
        <taxon>Hyella</taxon>
    </lineage>
</organism>
<dbReference type="EMBL" id="CAACVJ010000112">
    <property type="protein sequence ID" value="VEP13435.1"/>
    <property type="molecule type" value="Genomic_DNA"/>
</dbReference>
<dbReference type="CDD" id="cd01948">
    <property type="entry name" value="EAL"/>
    <property type="match status" value="1"/>
</dbReference>
<dbReference type="PROSITE" id="PS50883">
    <property type="entry name" value="EAL"/>
    <property type="match status" value="1"/>
</dbReference>
<dbReference type="SUPFAM" id="SSF52172">
    <property type="entry name" value="CheY-like"/>
    <property type="match status" value="1"/>
</dbReference>
<proteinExistence type="predicted"/>
<dbReference type="RefSeq" id="WP_144863067.1">
    <property type="nucleotide sequence ID" value="NZ_LR213767.1"/>
</dbReference>
<evidence type="ECO:0000259" key="4">
    <source>
        <dbReference type="PROSITE" id="PS50883"/>
    </source>
</evidence>
<dbReference type="OrthoDB" id="442691at2"/>
<feature type="modified residue" description="4-aspartylphosphate" evidence="1">
    <location>
        <position position="61"/>
    </location>
</feature>
<dbReference type="Pfam" id="PF00072">
    <property type="entry name" value="Response_reg"/>
    <property type="match status" value="1"/>
</dbReference>
<dbReference type="InterPro" id="IPR000160">
    <property type="entry name" value="GGDEF_dom"/>
</dbReference>
<evidence type="ECO:0000256" key="2">
    <source>
        <dbReference type="SAM" id="Coils"/>
    </source>
</evidence>
<dbReference type="PROSITE" id="PS50887">
    <property type="entry name" value="GGDEF"/>
    <property type="match status" value="1"/>
</dbReference>
<dbReference type="PROSITE" id="PS50110">
    <property type="entry name" value="RESPONSE_REGULATORY"/>
    <property type="match status" value="1"/>
</dbReference>
<dbReference type="InterPro" id="IPR001633">
    <property type="entry name" value="EAL_dom"/>
</dbReference>
<dbReference type="AlphaFoldDB" id="A0A563VQ00"/>
<dbReference type="SMART" id="SM00052">
    <property type="entry name" value="EAL"/>
    <property type="match status" value="1"/>
</dbReference>
<sequence>MNQSNTNNLSADILIVDDRPNNLKLLSKILASHKYKVRCAVSGVMALQAVKVKAPDLILLDISMPEMDGYQVCLELKKDPEISQIPVIFISALDATFDKVKAFQVGGRDYITKPFEIAEVVARIKNQLQLRQAQEQLHDLNQQLETLNNQLEQKVAERTFQLRAEVIERRQAQEKLLHMAMHDPLTDLANRNYLIERLQTSVDIVRHSPSEKFVLLFLGCDRFKIVNDSLGHVAGDRLLQAIAYRLQNLLPNHSFLARSGGDEFIIVLETTNSIEKAINIVKSIQQEFTKPTVFGKREIFINFSVGIVLGTKDYENPEQLIRDADIAMHQAKKCGTTTHKVFNAEMHQKAISNLQLETDLRLAVHRKKFILHYQPVVCLQNDRIIGAEALIRWMHPEKGQIPPERFISITEETNLIVPLGMWVIQEACSQLANWQQQTKNPFLNSLELEINLSIKQLAQPDLIEQIEQVILETGIQRQKLKLEITESIFMERVETSQSALDKLKDRGLELILDDFGTGYSSLEYLQKLPISTLKIDRSFVMDLEQNTHNHKIVQATINLAHTLGLKIIAEGIETTEQLDILKQLGCDYGQGYLFSKPVAVNTLEEIIETFNQKTS</sequence>
<evidence type="ECO:0000256" key="1">
    <source>
        <dbReference type="PROSITE-ProRule" id="PRU00169"/>
    </source>
</evidence>
<dbReference type="Gene3D" id="3.30.70.270">
    <property type="match status" value="1"/>
</dbReference>
<dbReference type="PANTHER" id="PTHR44757:SF2">
    <property type="entry name" value="BIOFILM ARCHITECTURE MAINTENANCE PROTEIN MBAA"/>
    <property type="match status" value="1"/>
</dbReference>
<dbReference type="CDD" id="cd19920">
    <property type="entry name" value="REC_PA4781-like"/>
    <property type="match status" value="1"/>
</dbReference>
<dbReference type="InterPro" id="IPR011006">
    <property type="entry name" value="CheY-like_superfamily"/>
</dbReference>
<dbReference type="Pfam" id="PF00563">
    <property type="entry name" value="EAL"/>
    <property type="match status" value="1"/>
</dbReference>
<protein>
    <submittedName>
        <fullName evidence="6">Putative Diguanylate cyclase/phosphodiesterase with response regulator</fullName>
    </submittedName>
</protein>
<reference evidence="6 7" key="1">
    <citation type="submission" date="2019-01" db="EMBL/GenBank/DDBJ databases">
        <authorList>
            <person name="Brito A."/>
        </authorList>
    </citation>
    <scope>NUCLEOTIDE SEQUENCE [LARGE SCALE GENOMIC DNA]</scope>
    <source>
        <strain evidence="6">1</strain>
    </source>
</reference>
<dbReference type="Gene3D" id="3.20.20.450">
    <property type="entry name" value="EAL domain"/>
    <property type="match status" value="1"/>
</dbReference>
<dbReference type="PANTHER" id="PTHR44757">
    <property type="entry name" value="DIGUANYLATE CYCLASE DGCP"/>
    <property type="match status" value="1"/>
</dbReference>
<feature type="domain" description="GGDEF" evidence="5">
    <location>
        <begin position="211"/>
        <end position="344"/>
    </location>
</feature>
<evidence type="ECO:0000259" key="5">
    <source>
        <dbReference type="PROSITE" id="PS50887"/>
    </source>
</evidence>
<evidence type="ECO:0000313" key="7">
    <source>
        <dbReference type="Proteomes" id="UP000320055"/>
    </source>
</evidence>
<dbReference type="Proteomes" id="UP000320055">
    <property type="component" value="Unassembled WGS sequence"/>
</dbReference>
<dbReference type="Pfam" id="PF00990">
    <property type="entry name" value="GGDEF"/>
    <property type="match status" value="1"/>
</dbReference>
<dbReference type="GO" id="GO:0000160">
    <property type="term" value="P:phosphorelay signal transduction system"/>
    <property type="evidence" value="ECO:0007669"/>
    <property type="project" value="InterPro"/>
</dbReference>
<dbReference type="InterPro" id="IPR043128">
    <property type="entry name" value="Rev_trsase/Diguanyl_cyclase"/>
</dbReference>
<dbReference type="FunFam" id="3.20.20.450:FF:000001">
    <property type="entry name" value="Cyclic di-GMP phosphodiesterase yahA"/>
    <property type="match status" value="1"/>
</dbReference>
<dbReference type="SUPFAM" id="SSF55073">
    <property type="entry name" value="Nucleotide cyclase"/>
    <property type="match status" value="1"/>
</dbReference>
<keyword evidence="7" id="KW-1185">Reference proteome</keyword>
<dbReference type="SUPFAM" id="SSF141868">
    <property type="entry name" value="EAL domain-like"/>
    <property type="match status" value="1"/>
</dbReference>
<dbReference type="Gene3D" id="3.40.50.2300">
    <property type="match status" value="1"/>
</dbReference>
<dbReference type="SMART" id="SM00448">
    <property type="entry name" value="REC"/>
    <property type="match status" value="1"/>
</dbReference>
<dbReference type="NCBIfam" id="TIGR00254">
    <property type="entry name" value="GGDEF"/>
    <property type="match status" value="1"/>
</dbReference>
<accession>A0A563VQ00</accession>
<keyword evidence="2" id="KW-0175">Coiled coil</keyword>
<dbReference type="InterPro" id="IPR029787">
    <property type="entry name" value="Nucleotide_cyclase"/>
</dbReference>
<feature type="coiled-coil region" evidence="2">
    <location>
        <begin position="123"/>
        <end position="157"/>
    </location>
</feature>
<dbReference type="InterPro" id="IPR001789">
    <property type="entry name" value="Sig_transdc_resp-reg_receiver"/>
</dbReference>
<evidence type="ECO:0000313" key="6">
    <source>
        <dbReference type="EMBL" id="VEP13435.1"/>
    </source>
</evidence>
<dbReference type="InterPro" id="IPR052155">
    <property type="entry name" value="Biofilm_reg_signaling"/>
</dbReference>
<keyword evidence="1" id="KW-0597">Phosphoprotein</keyword>
<feature type="domain" description="Response regulatory" evidence="3">
    <location>
        <begin position="12"/>
        <end position="128"/>
    </location>
</feature>
<dbReference type="InterPro" id="IPR035919">
    <property type="entry name" value="EAL_sf"/>
</dbReference>
<feature type="domain" description="EAL" evidence="4">
    <location>
        <begin position="353"/>
        <end position="611"/>
    </location>
</feature>
<dbReference type="SMART" id="SM00267">
    <property type="entry name" value="GGDEF"/>
    <property type="match status" value="1"/>
</dbReference>
<name>A0A563VQ00_9CYAN</name>
<gene>
    <name evidence="6" type="ORF">H1P_20042</name>
</gene>
<dbReference type="CDD" id="cd01949">
    <property type="entry name" value="GGDEF"/>
    <property type="match status" value="1"/>
</dbReference>